<dbReference type="Proteomes" id="UP000708208">
    <property type="component" value="Unassembled WGS sequence"/>
</dbReference>
<dbReference type="EMBL" id="CAJVCH010024928">
    <property type="protein sequence ID" value="CAG7697522.1"/>
    <property type="molecule type" value="Genomic_DNA"/>
</dbReference>
<sequence length="8" mass="871">MLLSYSAS</sequence>
<keyword evidence="2" id="KW-1185">Reference proteome</keyword>
<organism evidence="1 2">
    <name type="scientific">Allacma fusca</name>
    <dbReference type="NCBI Taxonomy" id="39272"/>
    <lineage>
        <taxon>Eukaryota</taxon>
        <taxon>Metazoa</taxon>
        <taxon>Ecdysozoa</taxon>
        <taxon>Arthropoda</taxon>
        <taxon>Hexapoda</taxon>
        <taxon>Collembola</taxon>
        <taxon>Symphypleona</taxon>
        <taxon>Sminthuridae</taxon>
        <taxon>Allacma</taxon>
    </lineage>
</organism>
<feature type="non-terminal residue" evidence="1">
    <location>
        <position position="1"/>
    </location>
</feature>
<evidence type="ECO:0000313" key="1">
    <source>
        <dbReference type="EMBL" id="CAG7697522.1"/>
    </source>
</evidence>
<accession>A0A8J2NLR1</accession>
<evidence type="ECO:0000313" key="2">
    <source>
        <dbReference type="Proteomes" id="UP000708208"/>
    </source>
</evidence>
<reference evidence="1" key="1">
    <citation type="submission" date="2021-06" db="EMBL/GenBank/DDBJ databases">
        <authorList>
            <person name="Hodson N. C."/>
            <person name="Mongue J. A."/>
            <person name="Jaron S. K."/>
        </authorList>
    </citation>
    <scope>NUCLEOTIDE SEQUENCE</scope>
</reference>
<gene>
    <name evidence="1" type="ORF">AFUS01_LOCUS4036</name>
</gene>
<comment type="caution">
    <text evidence="1">The sequence shown here is derived from an EMBL/GenBank/DDBJ whole genome shotgun (WGS) entry which is preliminary data.</text>
</comment>
<proteinExistence type="predicted"/>
<protein>
    <submittedName>
        <fullName evidence="1">Uncharacterized protein</fullName>
    </submittedName>
</protein>
<name>A0A8J2NLR1_9HEXA</name>